<evidence type="ECO:0000256" key="6">
    <source>
        <dbReference type="ARBA" id="ARBA00022801"/>
    </source>
</evidence>
<dbReference type="PANTHER" id="PTHR32194">
    <property type="entry name" value="METALLOPROTEASE TLDD"/>
    <property type="match status" value="1"/>
</dbReference>
<dbReference type="Pfam" id="PF00227">
    <property type="entry name" value="Proteasome"/>
    <property type="match status" value="1"/>
</dbReference>
<comment type="caution">
    <text evidence="9">The sequence shown here is derived from an EMBL/GenBank/DDBJ whole genome shotgun (WGS) entry which is preliminary data.</text>
</comment>
<dbReference type="InterPro" id="IPR022281">
    <property type="entry name" value="ATP-dep_Prtase_HsIV_su"/>
</dbReference>
<keyword evidence="8" id="KW-0888">Threonine protease</keyword>
<evidence type="ECO:0000313" key="9">
    <source>
        <dbReference type="EMBL" id="MCA9757443.1"/>
    </source>
</evidence>
<protein>
    <recommendedName>
        <fullName evidence="8">ATP-dependent protease subunit HslV</fullName>
        <ecNumber evidence="8">3.4.25.2</ecNumber>
    </recommendedName>
</protein>
<reference evidence="9" key="2">
    <citation type="journal article" date="2021" name="Microbiome">
        <title>Successional dynamics and alternative stable states in a saline activated sludge microbial community over 9 years.</title>
        <authorList>
            <person name="Wang Y."/>
            <person name="Ye J."/>
            <person name="Ju F."/>
            <person name="Liu L."/>
            <person name="Boyd J.A."/>
            <person name="Deng Y."/>
            <person name="Parks D.H."/>
            <person name="Jiang X."/>
            <person name="Yin X."/>
            <person name="Woodcroft B.J."/>
            <person name="Tyson G.W."/>
            <person name="Hugenholtz P."/>
            <person name="Polz M.F."/>
            <person name="Zhang T."/>
        </authorList>
    </citation>
    <scope>NUCLEOTIDE SEQUENCE</scope>
    <source>
        <strain evidence="9">HKST-UBA02</strain>
    </source>
</reference>
<dbReference type="PANTHER" id="PTHR32194:SF0">
    <property type="entry name" value="ATP-DEPENDENT PROTEASE SUBUNIT HSLV"/>
    <property type="match status" value="1"/>
</dbReference>
<dbReference type="GO" id="GO:0046872">
    <property type="term" value="F:metal ion binding"/>
    <property type="evidence" value="ECO:0007669"/>
    <property type="project" value="UniProtKB-KW"/>
</dbReference>
<dbReference type="HAMAP" id="MF_00248">
    <property type="entry name" value="HslV"/>
    <property type="match status" value="1"/>
</dbReference>
<comment type="function">
    <text evidence="8">Protease subunit of a proteasome-like degradation complex believed to be a general protein degrading machinery.</text>
</comment>
<dbReference type="AlphaFoldDB" id="A0A956NGI2"/>
<evidence type="ECO:0000256" key="8">
    <source>
        <dbReference type="HAMAP-Rule" id="MF_00248"/>
    </source>
</evidence>
<keyword evidence="4 8" id="KW-0645">Protease</keyword>
<dbReference type="NCBIfam" id="TIGR03692">
    <property type="entry name" value="ATP_dep_HslV"/>
    <property type="match status" value="1"/>
</dbReference>
<keyword evidence="5 8" id="KW-0479">Metal-binding</keyword>
<comment type="subunit">
    <text evidence="8">A double ring-shaped homohexamer of HslV is capped on each side by a ring-shaped HslU homohexamer. The assembly of the HslU/HslV complex is dependent on binding of ATP.</text>
</comment>
<feature type="binding site" evidence="8">
    <location>
        <position position="162"/>
    </location>
    <ligand>
        <name>Na(+)</name>
        <dbReference type="ChEBI" id="CHEBI:29101"/>
    </ligand>
</feature>
<dbReference type="Gene3D" id="3.60.20.10">
    <property type="entry name" value="Glutamine Phosphoribosylpyrophosphate, subunit 1, domain 1"/>
    <property type="match status" value="1"/>
</dbReference>
<sequence length="181" mass="19181">MERFRSTTVLGLVHEGAVALGGDGQVTFGSTVIKSNANKLRRLADGRVLAGFAGSAADGLQLFERFEAKLEGHGGNLRRAAVELAKDWRTDRILRRLEAQLAVLDDETALLISGSGDVLEPEDGIIAIGSGAPYALAAARALRAHSDLSASQIVAEALEIASQICIYTGGRIQVLELEERS</sequence>
<dbReference type="GO" id="GO:0051603">
    <property type="term" value="P:proteolysis involved in protein catabolic process"/>
    <property type="evidence" value="ECO:0007669"/>
    <property type="project" value="InterPro"/>
</dbReference>
<evidence type="ECO:0000256" key="7">
    <source>
        <dbReference type="ARBA" id="ARBA00023053"/>
    </source>
</evidence>
<evidence type="ECO:0000256" key="1">
    <source>
        <dbReference type="ARBA" id="ARBA00004496"/>
    </source>
</evidence>
<comment type="activity regulation">
    <text evidence="8">Allosterically activated by HslU binding.</text>
</comment>
<name>A0A956NGI2_UNCEI</name>
<dbReference type="InterPro" id="IPR023333">
    <property type="entry name" value="Proteasome_suB-type"/>
</dbReference>
<reference evidence="9" key="1">
    <citation type="submission" date="2020-04" db="EMBL/GenBank/DDBJ databases">
        <authorList>
            <person name="Zhang T."/>
        </authorList>
    </citation>
    <scope>NUCLEOTIDE SEQUENCE</scope>
    <source>
        <strain evidence="9">HKST-UBA02</strain>
    </source>
</reference>
<evidence type="ECO:0000256" key="2">
    <source>
        <dbReference type="ARBA" id="ARBA00006053"/>
    </source>
</evidence>
<comment type="subcellular location">
    <subcellularLocation>
        <location evidence="1 8">Cytoplasm</location>
    </subcellularLocation>
</comment>
<dbReference type="NCBIfam" id="NF003964">
    <property type="entry name" value="PRK05456.1"/>
    <property type="match status" value="1"/>
</dbReference>
<accession>A0A956NGI2</accession>
<keyword evidence="8" id="KW-0021">Allosteric enzyme</keyword>
<dbReference type="PROSITE" id="PS51476">
    <property type="entry name" value="PROTEASOME_BETA_2"/>
    <property type="match status" value="1"/>
</dbReference>
<dbReference type="GO" id="GO:0004298">
    <property type="term" value="F:threonine-type endopeptidase activity"/>
    <property type="evidence" value="ECO:0007669"/>
    <property type="project" value="UniProtKB-KW"/>
</dbReference>
<dbReference type="EC" id="3.4.25.2" evidence="8"/>
<comment type="catalytic activity">
    <reaction evidence="8">
        <text>ATP-dependent cleavage of peptide bonds with broad specificity.</text>
        <dbReference type="EC" id="3.4.25.2"/>
    </reaction>
</comment>
<evidence type="ECO:0000256" key="4">
    <source>
        <dbReference type="ARBA" id="ARBA00022670"/>
    </source>
</evidence>
<feature type="binding site" evidence="8">
    <location>
        <position position="168"/>
    </location>
    <ligand>
        <name>Na(+)</name>
        <dbReference type="ChEBI" id="CHEBI:29101"/>
    </ligand>
</feature>
<dbReference type="InterPro" id="IPR001353">
    <property type="entry name" value="Proteasome_sua/b"/>
</dbReference>
<feature type="active site" evidence="8">
    <location>
        <position position="7"/>
    </location>
</feature>
<dbReference type="GO" id="GO:0009376">
    <property type="term" value="C:HslUV protease complex"/>
    <property type="evidence" value="ECO:0007669"/>
    <property type="project" value="UniProtKB-UniRule"/>
</dbReference>
<evidence type="ECO:0000256" key="3">
    <source>
        <dbReference type="ARBA" id="ARBA00022490"/>
    </source>
</evidence>
<dbReference type="InterPro" id="IPR029055">
    <property type="entry name" value="Ntn_hydrolases_N"/>
</dbReference>
<keyword evidence="6 8" id="KW-0378">Hydrolase</keyword>
<dbReference type="Proteomes" id="UP000739538">
    <property type="component" value="Unassembled WGS sequence"/>
</dbReference>
<keyword evidence="7 8" id="KW-0915">Sodium</keyword>
<organism evidence="9 10">
    <name type="scientific">Eiseniibacteriota bacterium</name>
    <dbReference type="NCBI Taxonomy" id="2212470"/>
    <lineage>
        <taxon>Bacteria</taxon>
        <taxon>Candidatus Eiseniibacteriota</taxon>
    </lineage>
</organism>
<dbReference type="SUPFAM" id="SSF56235">
    <property type="entry name" value="N-terminal nucleophile aminohydrolases (Ntn hydrolases)"/>
    <property type="match status" value="1"/>
</dbReference>
<dbReference type="PIRSF" id="PIRSF039093">
    <property type="entry name" value="HslV"/>
    <property type="match status" value="1"/>
</dbReference>
<keyword evidence="3 8" id="KW-0963">Cytoplasm</keyword>
<comment type="similarity">
    <text evidence="2 8">Belongs to the peptidase T1B family. HslV subfamily.</text>
</comment>
<feature type="binding site" evidence="8">
    <location>
        <position position="165"/>
    </location>
    <ligand>
        <name>Na(+)</name>
        <dbReference type="ChEBI" id="CHEBI:29101"/>
    </ligand>
</feature>
<dbReference type="EMBL" id="JAGQHS010000099">
    <property type="protein sequence ID" value="MCA9757443.1"/>
    <property type="molecule type" value="Genomic_DNA"/>
</dbReference>
<dbReference type="GO" id="GO:0005839">
    <property type="term" value="C:proteasome core complex"/>
    <property type="evidence" value="ECO:0007669"/>
    <property type="project" value="InterPro"/>
</dbReference>
<evidence type="ECO:0000313" key="10">
    <source>
        <dbReference type="Proteomes" id="UP000739538"/>
    </source>
</evidence>
<gene>
    <name evidence="8 9" type="primary">hslV</name>
    <name evidence="9" type="ORF">KDA27_16685</name>
</gene>
<proteinExistence type="inferred from homology"/>
<evidence type="ECO:0000256" key="5">
    <source>
        <dbReference type="ARBA" id="ARBA00022723"/>
    </source>
</evidence>